<dbReference type="Proteomes" id="UP000193560">
    <property type="component" value="Unassembled WGS sequence"/>
</dbReference>
<proteinExistence type="predicted"/>
<sequence length="163" mass="18128">MTTKRACQILGVHWNSFGYGRYCPPFVGNLGNRVWGMLHTMMGCGNSGGVLGSRDWKLASLNSAYHDGMGVEYVLFDQRNSVGVLGSRDWKLASLNSPYHDGMRVKGPKIYLGKRRQGLGDNEVRGLRTHRSTDDRSGSWLWKFQWGSLDPAIGNSPPLTLIP</sequence>
<accession>A0A1X2HXV3</accession>
<evidence type="ECO:0000313" key="2">
    <source>
        <dbReference type="Proteomes" id="UP000193560"/>
    </source>
</evidence>
<comment type="caution">
    <text evidence="1">The sequence shown here is derived from an EMBL/GenBank/DDBJ whole genome shotgun (WGS) entry which is preliminary data.</text>
</comment>
<gene>
    <name evidence="1" type="ORF">BCR42DRAFT_398577</name>
</gene>
<name>A0A1X2HXV3_9FUNG</name>
<organism evidence="1 2">
    <name type="scientific">Absidia repens</name>
    <dbReference type="NCBI Taxonomy" id="90262"/>
    <lineage>
        <taxon>Eukaryota</taxon>
        <taxon>Fungi</taxon>
        <taxon>Fungi incertae sedis</taxon>
        <taxon>Mucoromycota</taxon>
        <taxon>Mucoromycotina</taxon>
        <taxon>Mucoromycetes</taxon>
        <taxon>Mucorales</taxon>
        <taxon>Cunninghamellaceae</taxon>
        <taxon>Absidia</taxon>
    </lineage>
</organism>
<keyword evidence="2" id="KW-1185">Reference proteome</keyword>
<protein>
    <submittedName>
        <fullName evidence="1">Uncharacterized protein</fullName>
    </submittedName>
</protein>
<dbReference type="AlphaFoldDB" id="A0A1X2HXV3"/>
<reference evidence="1 2" key="1">
    <citation type="submission" date="2016-07" db="EMBL/GenBank/DDBJ databases">
        <title>Pervasive Adenine N6-methylation of Active Genes in Fungi.</title>
        <authorList>
            <consortium name="DOE Joint Genome Institute"/>
            <person name="Mondo S.J."/>
            <person name="Dannebaum R.O."/>
            <person name="Kuo R.C."/>
            <person name="Labutti K."/>
            <person name="Haridas S."/>
            <person name="Kuo A."/>
            <person name="Salamov A."/>
            <person name="Ahrendt S.R."/>
            <person name="Lipzen A."/>
            <person name="Sullivan W."/>
            <person name="Andreopoulos W.B."/>
            <person name="Clum A."/>
            <person name="Lindquist E."/>
            <person name="Daum C."/>
            <person name="Ramamoorthy G.K."/>
            <person name="Gryganskyi A."/>
            <person name="Culley D."/>
            <person name="Magnuson J.K."/>
            <person name="James T.Y."/>
            <person name="O'Malley M.A."/>
            <person name="Stajich J.E."/>
            <person name="Spatafora J.W."/>
            <person name="Visel A."/>
            <person name="Grigoriev I.V."/>
        </authorList>
    </citation>
    <scope>NUCLEOTIDE SEQUENCE [LARGE SCALE GENOMIC DNA]</scope>
    <source>
        <strain evidence="1 2">NRRL 1336</strain>
    </source>
</reference>
<dbReference type="EMBL" id="MCGE01000048">
    <property type="protein sequence ID" value="ORZ04788.1"/>
    <property type="molecule type" value="Genomic_DNA"/>
</dbReference>
<evidence type="ECO:0000313" key="1">
    <source>
        <dbReference type="EMBL" id="ORZ04788.1"/>
    </source>
</evidence>